<evidence type="ECO:0000256" key="2">
    <source>
        <dbReference type="ARBA" id="ARBA00022670"/>
    </source>
</evidence>
<dbReference type="InterPro" id="IPR035992">
    <property type="entry name" value="Ricin_B-like_lectins"/>
</dbReference>
<keyword evidence="4" id="KW-0788">Thiol protease</keyword>
<dbReference type="PANTHER" id="PTHR47359">
    <property type="entry name" value="PEPTIDOGLYCAN DL-ENDOPEPTIDASE CWLO"/>
    <property type="match status" value="1"/>
</dbReference>
<dbReference type="InterPro" id="IPR038765">
    <property type="entry name" value="Papain-like_cys_pep_sf"/>
</dbReference>
<dbReference type="SUPFAM" id="SSF54001">
    <property type="entry name" value="Cysteine proteinases"/>
    <property type="match status" value="1"/>
</dbReference>
<dbReference type="InterPro" id="IPR051794">
    <property type="entry name" value="PG_Endopeptidase_C40"/>
</dbReference>
<evidence type="ECO:0000256" key="6">
    <source>
        <dbReference type="SAM" id="SignalP"/>
    </source>
</evidence>
<name>A0A7X9T997_9ACTN</name>
<feature type="compositionally biased region" description="Polar residues" evidence="5">
    <location>
        <begin position="88"/>
        <end position="100"/>
    </location>
</feature>
<protein>
    <recommendedName>
        <fullName evidence="7">NlpC/P60 domain-containing protein</fullName>
    </recommendedName>
</protein>
<evidence type="ECO:0000313" key="8">
    <source>
        <dbReference type="EMBL" id="NMF25205.1"/>
    </source>
</evidence>
<sequence length="1051" mass="110301">MTENYQHGSHIAAAAITAALSIAISPAGVALAKEPAEDQAAVQMDNTSASSMGHALSSDANSELSVTATAEDVDSEANALASGEASPENESANNVSSKQRNMVGAESKATLSNDGGIVAKPSRAPADQSLPSVVSDNHNEPRTLAEIAADNKGGAIVSAGTYAIKNRGKALDVSGGSGADGANVQLWEENGTAAQEWNVTVDDDGFITLKNLKSGKALDVCGASGKPGANVQQYSPNGTAAQRWAVEKCNGALRLRSALGFDLVLDVWAGSTAKGANVQLYTANGTAAQAWEFVRQEVGDIAALNAGGEILPSDTYVIQGSDSGVVLEIGGGSTANGANANVWRANGSSAQMWRASVDELGYVTFVNVRSQKALDVSCGNARRGQNVDQYDPNGTGAQKWIAEKKDDAIVLHSALDYRLVLDVSGANMTNGTNVALWDANDTTAQSWHVWRACPEVTAAGRSVSDGVYVVRSAKSGKVLDVSGGSLFDCASVGTYAANGTGAQAWRVKLDSDGFYEVRNAQSGRCLDVVDRVVIPGASIQQWGLSGQRWNIVGDPTGKAFRIVSEVSGLALSVKPDGGLTTAKVNPGDESQLFDFGEATLPALADGWKTLTAFGTGKVLDVPGGSTKEGVAVQTYTPNGSRAQSWWTRRQKDGSYTLQASNSGLYLSEAGGAKMEKDAGSSSRWNLDWGETGGYVLKNVLSGVQMAADNVVSWLFSATTSGIKAGFYEIASTLDQTKRLDVAGGSKGAGSNVQSYASNGSLAQRYWIRSAGGDSFTITNCNSDLNLDVSGAGTADGTNVQQYYRSSSSAQRFRFTMGESGLEIRSVLGDVVLDISGASKSNGANVQIWHSNGTAAQSWVLIEAAAPAKMGWQNPSWMYQVSWYNVPSSPYASGIFRYMSPSSVGIEDTRDQVINAFVRRAYDYLGTPYRWNYACAPGVGVDCVGLVMQCAYACGMNLGLGTGAYDFNPYAHYATGNNGWHSHDANNFWNGGKGMHLGIGARQKGDLISWNGHIAIYIGGDRIIEAPGFGQSVRISSVWAYGTPRGVIRIFG</sequence>
<evidence type="ECO:0000256" key="1">
    <source>
        <dbReference type="ARBA" id="ARBA00007074"/>
    </source>
</evidence>
<keyword evidence="6" id="KW-0732">Signal</keyword>
<accession>A0A7X9T997</accession>
<dbReference type="PROSITE" id="PS50231">
    <property type="entry name" value="RICIN_B_LECTIN"/>
    <property type="match status" value="4"/>
</dbReference>
<feature type="signal peptide" evidence="6">
    <location>
        <begin position="1"/>
        <end position="32"/>
    </location>
</feature>
<dbReference type="InterPro" id="IPR000064">
    <property type="entry name" value="NLP_P60_dom"/>
</dbReference>
<dbReference type="InterPro" id="IPR000772">
    <property type="entry name" value="Ricin_B_lectin"/>
</dbReference>
<dbReference type="GO" id="GO:0008234">
    <property type="term" value="F:cysteine-type peptidase activity"/>
    <property type="evidence" value="ECO:0007669"/>
    <property type="project" value="UniProtKB-KW"/>
</dbReference>
<comment type="caution">
    <text evidence="8">The sequence shown here is derived from an EMBL/GenBank/DDBJ whole genome shotgun (WGS) entry which is preliminary data.</text>
</comment>
<feature type="domain" description="NlpC/P60" evidence="7">
    <location>
        <begin position="910"/>
        <end position="1051"/>
    </location>
</feature>
<dbReference type="GO" id="GO:0006508">
    <property type="term" value="P:proteolysis"/>
    <property type="evidence" value="ECO:0007669"/>
    <property type="project" value="UniProtKB-KW"/>
</dbReference>
<feature type="chain" id="PRO_5031329972" description="NlpC/P60 domain-containing protein" evidence="6">
    <location>
        <begin position="33"/>
        <end position="1051"/>
    </location>
</feature>
<feature type="compositionally biased region" description="Polar residues" evidence="5">
    <location>
        <begin position="58"/>
        <end position="68"/>
    </location>
</feature>
<dbReference type="PANTHER" id="PTHR47359:SF3">
    <property type="entry name" value="NLP_P60 DOMAIN-CONTAINING PROTEIN-RELATED"/>
    <property type="match status" value="1"/>
</dbReference>
<evidence type="ECO:0000256" key="3">
    <source>
        <dbReference type="ARBA" id="ARBA00022801"/>
    </source>
</evidence>
<dbReference type="SMART" id="SM00458">
    <property type="entry name" value="RICIN"/>
    <property type="match status" value="4"/>
</dbReference>
<evidence type="ECO:0000313" key="9">
    <source>
        <dbReference type="Proteomes" id="UP000565613"/>
    </source>
</evidence>
<feature type="region of interest" description="Disordered" evidence="5">
    <location>
        <begin position="43"/>
        <end position="138"/>
    </location>
</feature>
<gene>
    <name evidence="8" type="ORF">HF885_01930</name>
</gene>
<dbReference type="Pfam" id="PF14200">
    <property type="entry name" value="RicinB_lectin_2"/>
    <property type="match status" value="6"/>
</dbReference>
<dbReference type="Pfam" id="PF00877">
    <property type="entry name" value="NLPC_P60"/>
    <property type="match status" value="1"/>
</dbReference>
<evidence type="ECO:0000256" key="4">
    <source>
        <dbReference type="ARBA" id="ARBA00022807"/>
    </source>
</evidence>
<dbReference type="Gene3D" id="2.80.10.50">
    <property type="match status" value="10"/>
</dbReference>
<evidence type="ECO:0000259" key="7">
    <source>
        <dbReference type="PROSITE" id="PS51935"/>
    </source>
</evidence>
<proteinExistence type="inferred from homology"/>
<reference evidence="8 9" key="1">
    <citation type="submission" date="2020-04" db="EMBL/GenBank/DDBJ databases">
        <authorList>
            <person name="Hitch T.C.A."/>
            <person name="Wylensek D."/>
            <person name="Clavel T."/>
        </authorList>
    </citation>
    <scope>NUCLEOTIDE SEQUENCE [LARGE SCALE GENOMIC DNA]</scope>
    <source>
        <strain evidence="8 9">105184</strain>
    </source>
</reference>
<dbReference type="AlphaFoldDB" id="A0A7X9T997"/>
<dbReference type="EMBL" id="JABAGR010000002">
    <property type="protein sequence ID" value="NMF25205.1"/>
    <property type="molecule type" value="Genomic_DNA"/>
</dbReference>
<dbReference type="PROSITE" id="PS51935">
    <property type="entry name" value="NLPC_P60"/>
    <property type="match status" value="1"/>
</dbReference>
<keyword evidence="2" id="KW-0645">Protease</keyword>
<dbReference type="RefSeq" id="WP_170103299.1">
    <property type="nucleotide sequence ID" value="NZ_JABAGR010000002.1"/>
</dbReference>
<dbReference type="Proteomes" id="UP000565613">
    <property type="component" value="Unassembled WGS sequence"/>
</dbReference>
<comment type="similarity">
    <text evidence="1">Belongs to the peptidase C40 family.</text>
</comment>
<organism evidence="8 9">
    <name type="scientific">Parafannyhessea umbonata</name>
    <dbReference type="NCBI Taxonomy" id="604330"/>
    <lineage>
        <taxon>Bacteria</taxon>
        <taxon>Bacillati</taxon>
        <taxon>Actinomycetota</taxon>
        <taxon>Coriobacteriia</taxon>
        <taxon>Coriobacteriales</taxon>
        <taxon>Atopobiaceae</taxon>
        <taxon>Parafannyhessea</taxon>
    </lineage>
</organism>
<evidence type="ECO:0000256" key="5">
    <source>
        <dbReference type="SAM" id="MobiDB-lite"/>
    </source>
</evidence>
<keyword evidence="3" id="KW-0378">Hydrolase</keyword>
<dbReference type="CDD" id="cd00161">
    <property type="entry name" value="beta-trefoil_Ricin-like"/>
    <property type="match status" value="5"/>
</dbReference>
<dbReference type="SUPFAM" id="SSF50370">
    <property type="entry name" value="Ricin B-like lectins"/>
    <property type="match status" value="5"/>
</dbReference>
<dbReference type="Gene3D" id="3.90.1720.10">
    <property type="entry name" value="endopeptidase domain like (from Nostoc punctiforme)"/>
    <property type="match status" value="1"/>
</dbReference>